<dbReference type="EMBL" id="VDEP01000035">
    <property type="protein sequence ID" value="KAA1136307.1"/>
    <property type="molecule type" value="Genomic_DNA"/>
</dbReference>
<dbReference type="AlphaFoldDB" id="A0A5B0SEM1"/>
<dbReference type="Proteomes" id="UP000325313">
    <property type="component" value="Unassembled WGS sequence"/>
</dbReference>
<organism evidence="3 4">
    <name type="scientific">Puccinia graminis f. sp. tritici</name>
    <dbReference type="NCBI Taxonomy" id="56615"/>
    <lineage>
        <taxon>Eukaryota</taxon>
        <taxon>Fungi</taxon>
        <taxon>Dikarya</taxon>
        <taxon>Basidiomycota</taxon>
        <taxon>Pucciniomycotina</taxon>
        <taxon>Pucciniomycetes</taxon>
        <taxon>Pucciniales</taxon>
        <taxon>Pucciniaceae</taxon>
        <taxon>Puccinia</taxon>
    </lineage>
</organism>
<feature type="region of interest" description="Disordered" evidence="1">
    <location>
        <begin position="154"/>
        <end position="174"/>
    </location>
</feature>
<protein>
    <submittedName>
        <fullName evidence="3">Uncharacterized protein</fullName>
    </submittedName>
</protein>
<evidence type="ECO:0000256" key="2">
    <source>
        <dbReference type="SAM" id="SignalP"/>
    </source>
</evidence>
<evidence type="ECO:0000256" key="1">
    <source>
        <dbReference type="SAM" id="MobiDB-lite"/>
    </source>
</evidence>
<feature type="signal peptide" evidence="2">
    <location>
        <begin position="1"/>
        <end position="24"/>
    </location>
</feature>
<reference evidence="3 4" key="1">
    <citation type="submission" date="2019-05" db="EMBL/GenBank/DDBJ databases">
        <title>Emergence of the Ug99 lineage of the wheat stem rust pathogen through somatic hybridization.</title>
        <authorList>
            <person name="Li F."/>
            <person name="Upadhyaya N.M."/>
            <person name="Sperschneider J."/>
            <person name="Matny O."/>
            <person name="Nguyen-Phuc H."/>
            <person name="Mago R."/>
            <person name="Raley C."/>
            <person name="Miller M.E."/>
            <person name="Silverstein K.A.T."/>
            <person name="Henningsen E."/>
            <person name="Hirsch C.D."/>
            <person name="Visser B."/>
            <person name="Pretorius Z.A."/>
            <person name="Steffenson B.J."/>
            <person name="Schwessinger B."/>
            <person name="Dodds P.N."/>
            <person name="Figueroa M."/>
        </authorList>
    </citation>
    <scope>NUCLEOTIDE SEQUENCE [LARGE SCALE GENOMIC DNA]</scope>
    <source>
        <strain evidence="3 4">Ug99</strain>
    </source>
</reference>
<evidence type="ECO:0000313" key="4">
    <source>
        <dbReference type="Proteomes" id="UP000325313"/>
    </source>
</evidence>
<feature type="chain" id="PRO_5022714193" evidence="2">
    <location>
        <begin position="25"/>
        <end position="618"/>
    </location>
</feature>
<evidence type="ECO:0000313" key="3">
    <source>
        <dbReference type="EMBL" id="KAA1136307.1"/>
    </source>
</evidence>
<feature type="region of interest" description="Disordered" evidence="1">
    <location>
        <begin position="79"/>
        <end position="104"/>
    </location>
</feature>
<feature type="compositionally biased region" description="Polar residues" evidence="1">
    <location>
        <begin position="160"/>
        <end position="169"/>
    </location>
</feature>
<comment type="caution">
    <text evidence="3">The sequence shown here is derived from an EMBL/GenBank/DDBJ whole genome shotgun (WGS) entry which is preliminary data.</text>
</comment>
<sequence length="618" mass="70948">MFPCHVTMCALCSVWWYLLANSTAKPMNMDSHLWKLAPEEAGEFSGSLYSLLAYPDVSVDPTGLDKEWESSQHTLLETIPPSPTSLIAGRPDQQIGTKKRKQGDEQLLSPFSISNPQSQALGSHSAQDPLASVRGHFNPGQTITDSILEDFESPNPELIDSQSKSTSIEPISKGKKTTEHANCVVIRGPIVEPLLHVFYSSFKDQLEAHAADYKAFILERRVLDQLASVKSQRTPTRAKPGKPRLDSTSLRRIDLHVMTLYKCLIGWIYEEHEKFMNKFNIPIHNYKRHQRKLLEWLQDETFPPSGMPSVFEVMSQSNEKSEYAFLASPTQKNLVKYLSDSNINSYLAKDTACYLVETYLVENQIDYSRLSQPSIQETAVGVQMKNSSFQQTVALLSNLSPRKKQLKRIRWETVSGDPEYRLLVPFWSDFDRKYEKIEEVYGKPSTTCVIKTYHPRLPISVTLNRKNPVHGSLRIVEFEDKALIQESMIVLRIKTLMTTMDFIHNEYLKISNVAPEECEKLRKELLKWLVHVIFDQTYSIPIMGIVRVQGYNVPWDEENGINSFGEVQLKLLEYVARFPKYKSPRDTASFLIYTWYQNNHPCYLEKLIQTFNPSKMKA</sequence>
<keyword evidence="2" id="KW-0732">Signal</keyword>
<accession>A0A5B0SEM1</accession>
<name>A0A5B0SEM1_PUCGR</name>
<gene>
    <name evidence="3" type="ORF">PGTUg99_021958</name>
</gene>
<proteinExistence type="predicted"/>